<evidence type="ECO:0000256" key="4">
    <source>
        <dbReference type="ARBA" id="ARBA00022747"/>
    </source>
</evidence>
<dbReference type="InterPro" id="IPR050750">
    <property type="entry name" value="C5-MTase"/>
</dbReference>
<feature type="active site" evidence="6">
    <location>
        <position position="80"/>
    </location>
</feature>
<dbReference type="PROSITE" id="PS00094">
    <property type="entry name" value="C5_MTASE_1"/>
    <property type="match status" value="1"/>
</dbReference>
<evidence type="ECO:0000313" key="9">
    <source>
        <dbReference type="EMBL" id="MBB5758806.1"/>
    </source>
</evidence>
<evidence type="ECO:0000256" key="8">
    <source>
        <dbReference type="RuleBase" id="RU000417"/>
    </source>
</evidence>
<dbReference type="SUPFAM" id="SSF53335">
    <property type="entry name" value="S-adenosyl-L-methionine-dependent methyltransferases"/>
    <property type="match status" value="1"/>
</dbReference>
<evidence type="ECO:0000313" key="10">
    <source>
        <dbReference type="Proteomes" id="UP000583454"/>
    </source>
</evidence>
<dbReference type="GO" id="GO:0003886">
    <property type="term" value="F:DNA (cytosine-5-)-methyltransferase activity"/>
    <property type="evidence" value="ECO:0007669"/>
    <property type="project" value="UniProtKB-EC"/>
</dbReference>
<keyword evidence="3 6" id="KW-0949">S-adenosyl-L-methionine</keyword>
<dbReference type="InterPro" id="IPR018117">
    <property type="entry name" value="C5_DNA_meth_AS"/>
</dbReference>
<accession>A0A840ZMI9</accession>
<evidence type="ECO:0000256" key="6">
    <source>
        <dbReference type="PROSITE-ProRule" id="PRU01016"/>
    </source>
</evidence>
<evidence type="ECO:0000256" key="7">
    <source>
        <dbReference type="RuleBase" id="RU000416"/>
    </source>
</evidence>
<evidence type="ECO:0000256" key="3">
    <source>
        <dbReference type="ARBA" id="ARBA00022691"/>
    </source>
</evidence>
<organism evidence="9 10">
    <name type="scientific">Methylorubrum rhodinum</name>
    <dbReference type="NCBI Taxonomy" id="29428"/>
    <lineage>
        <taxon>Bacteria</taxon>
        <taxon>Pseudomonadati</taxon>
        <taxon>Pseudomonadota</taxon>
        <taxon>Alphaproteobacteria</taxon>
        <taxon>Hyphomicrobiales</taxon>
        <taxon>Methylobacteriaceae</taxon>
        <taxon>Methylorubrum</taxon>
    </lineage>
</organism>
<dbReference type="InterPro" id="IPR029063">
    <property type="entry name" value="SAM-dependent_MTases_sf"/>
</dbReference>
<evidence type="ECO:0000256" key="5">
    <source>
        <dbReference type="ARBA" id="ARBA00047422"/>
    </source>
</evidence>
<dbReference type="PRINTS" id="PR00105">
    <property type="entry name" value="C5METTRFRASE"/>
</dbReference>
<comment type="similarity">
    <text evidence="6 7">Belongs to the class I-like SAM-binding methyltransferase superfamily. C5-methyltransferase family.</text>
</comment>
<dbReference type="PROSITE" id="PS51679">
    <property type="entry name" value="SAM_MT_C5"/>
    <property type="match status" value="1"/>
</dbReference>
<dbReference type="RefSeq" id="WP_312886077.1">
    <property type="nucleotide sequence ID" value="NZ_JACHOP010000017.1"/>
</dbReference>
<dbReference type="GO" id="GO:0032259">
    <property type="term" value="P:methylation"/>
    <property type="evidence" value="ECO:0007669"/>
    <property type="project" value="UniProtKB-KW"/>
</dbReference>
<evidence type="ECO:0000256" key="2">
    <source>
        <dbReference type="ARBA" id="ARBA00022679"/>
    </source>
</evidence>
<dbReference type="AlphaFoldDB" id="A0A840ZMI9"/>
<name>A0A840ZMI9_9HYPH</name>
<dbReference type="Gene3D" id="3.40.50.150">
    <property type="entry name" value="Vaccinia Virus protein VP39"/>
    <property type="match status" value="1"/>
</dbReference>
<dbReference type="PANTHER" id="PTHR46098:SF1">
    <property type="entry name" value="TRNA (CYTOSINE(38)-C(5))-METHYLTRANSFERASE"/>
    <property type="match status" value="1"/>
</dbReference>
<keyword evidence="2 6" id="KW-0808">Transferase</keyword>
<gene>
    <name evidence="9" type="ORF">HNR00_003533</name>
</gene>
<dbReference type="EMBL" id="JACHOP010000017">
    <property type="protein sequence ID" value="MBB5758806.1"/>
    <property type="molecule type" value="Genomic_DNA"/>
</dbReference>
<dbReference type="InterPro" id="IPR001525">
    <property type="entry name" value="C5_MeTfrase"/>
</dbReference>
<dbReference type="GO" id="GO:0009307">
    <property type="term" value="P:DNA restriction-modification system"/>
    <property type="evidence" value="ECO:0007669"/>
    <property type="project" value="UniProtKB-KW"/>
</dbReference>
<comment type="caution">
    <text evidence="9">The sequence shown here is derived from an EMBL/GenBank/DDBJ whole genome shotgun (WGS) entry which is preliminary data.</text>
</comment>
<dbReference type="EC" id="2.1.1.37" evidence="8"/>
<proteinExistence type="inferred from homology"/>
<sequence>MSEPLHVLDLFSGIGGFSLGLERTGGFRTVAFCEIDPFCRRVLAKHWPEVPCYDDIRTLTADRLRADGIAVDVICGGFPCQDISNGGHRVGIGGERSGLWSEIARLSGELRPDFIILENVAALLGRGLGRVLGDLAALWYDAEWHCLSASDLGAPHERDRIWIVAYPETLRRDEGQWGAEGWGRLLWAGIHDSPSAWSSAANNHEVRSGLVRIVHGLPDHVDRLGVLGNAVVPQIPEMIGRAILASRAPCIAEAAP</sequence>
<protein>
    <recommendedName>
        <fullName evidence="8">Cytosine-specific methyltransferase</fullName>
        <ecNumber evidence="8">2.1.1.37</ecNumber>
    </recommendedName>
</protein>
<keyword evidence="10" id="KW-1185">Reference proteome</keyword>
<keyword evidence="4" id="KW-0680">Restriction system</keyword>
<dbReference type="PANTHER" id="PTHR46098">
    <property type="entry name" value="TRNA (CYTOSINE(38)-C(5))-METHYLTRANSFERASE"/>
    <property type="match status" value="1"/>
</dbReference>
<dbReference type="NCBIfam" id="TIGR00675">
    <property type="entry name" value="dcm"/>
    <property type="match status" value="1"/>
</dbReference>
<keyword evidence="1 6" id="KW-0489">Methyltransferase</keyword>
<dbReference type="Proteomes" id="UP000583454">
    <property type="component" value="Unassembled WGS sequence"/>
</dbReference>
<comment type="catalytic activity">
    <reaction evidence="5 8">
        <text>a 2'-deoxycytidine in DNA + S-adenosyl-L-methionine = a 5-methyl-2'-deoxycytidine in DNA + S-adenosyl-L-homocysteine + H(+)</text>
        <dbReference type="Rhea" id="RHEA:13681"/>
        <dbReference type="Rhea" id="RHEA-COMP:11369"/>
        <dbReference type="Rhea" id="RHEA-COMP:11370"/>
        <dbReference type="ChEBI" id="CHEBI:15378"/>
        <dbReference type="ChEBI" id="CHEBI:57856"/>
        <dbReference type="ChEBI" id="CHEBI:59789"/>
        <dbReference type="ChEBI" id="CHEBI:85452"/>
        <dbReference type="ChEBI" id="CHEBI:85454"/>
        <dbReference type="EC" id="2.1.1.37"/>
    </reaction>
</comment>
<dbReference type="Pfam" id="PF00145">
    <property type="entry name" value="DNA_methylase"/>
    <property type="match status" value="1"/>
</dbReference>
<reference evidence="9 10" key="1">
    <citation type="submission" date="2020-08" db="EMBL/GenBank/DDBJ databases">
        <title>Genomic Encyclopedia of Type Strains, Phase IV (KMG-IV): sequencing the most valuable type-strain genomes for metagenomic binning, comparative biology and taxonomic classification.</title>
        <authorList>
            <person name="Goeker M."/>
        </authorList>
    </citation>
    <scope>NUCLEOTIDE SEQUENCE [LARGE SCALE GENOMIC DNA]</scope>
    <source>
        <strain evidence="9 10">DSM 2163</strain>
    </source>
</reference>
<evidence type="ECO:0000256" key="1">
    <source>
        <dbReference type="ARBA" id="ARBA00022603"/>
    </source>
</evidence>